<dbReference type="PANTHER" id="PTHR17614:SF11">
    <property type="entry name" value="G PATCH DOMAIN-CONTAINING PROTEIN 8"/>
    <property type="match status" value="1"/>
</dbReference>
<feature type="compositionally biased region" description="Basic and acidic residues" evidence="6">
    <location>
        <begin position="1010"/>
        <end position="1022"/>
    </location>
</feature>
<comment type="caution">
    <text evidence="9">The sequence shown here is derived from an EMBL/GenBank/DDBJ whole genome shotgun (WGS) entry which is preliminary data.</text>
</comment>
<evidence type="ECO:0000256" key="1">
    <source>
        <dbReference type="ARBA" id="ARBA00022723"/>
    </source>
</evidence>
<sequence>AAGLTSPLLLQGNHFDQYEEGHLEIEQASLDKPIESDNIGHRLLQKHGWKLGQGLGKSLQGKTDPIPIVVKYDVMGMGRMEMELDYAEDATERRRVLEVEKEDTEELRQKYKDYVDKEKAIAKALEDLRANFYCELCDKQYQKHQEFDNHINSYDHAHKQRLKDLKQREFARNVSSRSRKDERKQEKALRRLHELAEQRRQPECAPGSGPMFRTTTVAVDEEAADDDDSTANSGSFIQTTCGQAAETAVDRGFLSPGQAGGTAVPSQAPAQAAQAISFGIKGALGTPLQKIGVSFSFAKKTPVKLETIASVFKDHGEESGPADGARADERGSSDAGSLQKSAEGEGSDGKAEEDEQHDKDGGSLATTLSKLKKMRREDGPTAVEPEYYHYIPPAHCKVKPNFQFLLFMKSTEQMEAENVNKKNPPEGKKGTSPKPRAGKQGEKAAESTAQQKEPAPAETAAQQSKTELKEASENVSVQESKQLADSHGPEAEPARDTAQPGSGSKDGSEGPKHPTGPFFPVLSKDESTTLQWPSELLIFTRAEPSVSYSCNPLYFDFKLSRNKDAKGKGAERPKDGGGLGREPAQGTEGGDVGKAKEAESTAGSSALRMESKAGSACGKQEAAEASGGKGEEEQGGRSKGKGRSHKHKKKKKHKKSSKHKRKHRDEAEDKARKAEAGEEKPKRRRRRRRKKGKSSLSAEPERPPKPEGPEDCGRPQRRKHRSQEPARKGPSAEESGGSCPEHGGKKHKAEPQQLPAPRRRRPGTGPGTGPSPGRSGRRSRQSSGDYDSEEGSQRKRRRHDSPWRDSDEPDSGSEASRSRSRSARGRSSRGSYSSSSAASSGRSRYSRRRSYSDDSYSDYSERSRCRSKRSRASDSDGSERGSQRRKYSSSDDDYSSSGSGSRSRSRSRSAPRSRSRTRSRGRTRSSSSRSRSQRRSRSGTGRSWKRSRSYSRDRSRSARSRSQRSLSRKGSRGRDSPEERRSGRRDFIRSKIYRSQSPHYFRTGRGEGGQPRKDEGKGEDAKGPGSLCQSGGGTGSGRASEGDCSPEERNSVTAKLLLEKIQSRKVEKKPCVADENKVGIKLKDPPQGYFGPKLPPSLGNKPVLPLIGKLPTVRKPNAKRYDECGLERGEEQELSDCDDASQSAEEARLPGQALLEEAALAIQDEPAEEQKRQEAAAEPPVLPLEAPALPKCFGAGELVMPHGFLADTQGLEPADGAGQPGQVEAGAMPLVPDAERFPGYAPQSGEPGGEGEREGDDASLAPLESQPITFTPEEMEKYSKLQQAAQQHIQQQLLAKQVKAFPASAALAPAAPALQPIHIQQPAAAAAAASATSITTVQHAILQHHAAAAAAAIGIHPHPQPLAQVHHIPQPHLAPISLSHLTHSIIPGHPATFLASHPIHIIPASAIHPGPFAFHPVPHALYPTLLAPRPA</sequence>
<dbReference type="PANTHER" id="PTHR17614">
    <property type="entry name" value="ZINC FINGER-CONTAINING"/>
    <property type="match status" value="1"/>
</dbReference>
<feature type="compositionally biased region" description="Basic residues" evidence="6">
    <location>
        <begin position="903"/>
        <end position="923"/>
    </location>
</feature>
<dbReference type="InterPro" id="IPR013087">
    <property type="entry name" value="Znf_C2H2_type"/>
</dbReference>
<organism evidence="9 10">
    <name type="scientific">Urocolius indicus</name>
    <name type="common">Red-faced mousebird</name>
    <name type="synonym">Colius indicus</name>
    <dbReference type="NCBI Taxonomy" id="458196"/>
    <lineage>
        <taxon>Eukaryota</taxon>
        <taxon>Metazoa</taxon>
        <taxon>Chordata</taxon>
        <taxon>Craniata</taxon>
        <taxon>Vertebrata</taxon>
        <taxon>Euteleostomi</taxon>
        <taxon>Archelosauria</taxon>
        <taxon>Archosauria</taxon>
        <taxon>Dinosauria</taxon>
        <taxon>Saurischia</taxon>
        <taxon>Theropoda</taxon>
        <taxon>Coelurosauria</taxon>
        <taxon>Aves</taxon>
        <taxon>Neognathae</taxon>
        <taxon>Neoaves</taxon>
        <taxon>Telluraves</taxon>
        <taxon>Coraciimorphae</taxon>
        <taxon>Coliiformes</taxon>
        <taxon>Coliidae</taxon>
        <taxon>Urocolius</taxon>
    </lineage>
</organism>
<dbReference type="InterPro" id="IPR052445">
    <property type="entry name" value="ZnF-G_patch_domain"/>
</dbReference>
<feature type="compositionally biased region" description="Basic and acidic residues" evidence="6">
    <location>
        <begin position="418"/>
        <end position="429"/>
    </location>
</feature>
<feature type="region of interest" description="Disordered" evidence="6">
    <location>
        <begin position="1233"/>
        <end position="1258"/>
    </location>
</feature>
<dbReference type="SMART" id="SM00443">
    <property type="entry name" value="G_patch"/>
    <property type="match status" value="1"/>
</dbReference>
<dbReference type="EMBL" id="WBNH01011942">
    <property type="protein sequence ID" value="NXX86271.1"/>
    <property type="molecule type" value="Genomic_DNA"/>
</dbReference>
<dbReference type="InterPro" id="IPR000467">
    <property type="entry name" value="G_patch_dom"/>
</dbReference>
<feature type="region of interest" description="Disordered" evidence="6">
    <location>
        <begin position="1124"/>
        <end position="1147"/>
    </location>
</feature>
<keyword evidence="1" id="KW-0479">Metal-binding</keyword>
<reference evidence="9" key="1">
    <citation type="submission" date="2020-02" db="EMBL/GenBank/DDBJ databases">
        <title>Bird 10,000 Genomes (B10K) Project - Family phase.</title>
        <authorList>
            <person name="Zhang G."/>
        </authorList>
    </citation>
    <scope>NUCLEOTIDE SEQUENCE</scope>
    <source>
        <strain evidence="9">B10K-DU-030-59</strain>
    </source>
</reference>
<feature type="compositionally biased region" description="Basic residues" evidence="6">
    <location>
        <begin position="818"/>
        <end position="827"/>
    </location>
</feature>
<dbReference type="GO" id="GO:0008270">
    <property type="term" value="F:zinc ion binding"/>
    <property type="evidence" value="ECO:0007669"/>
    <property type="project" value="UniProtKB-KW"/>
</dbReference>
<evidence type="ECO:0000259" key="7">
    <source>
        <dbReference type="PROSITE" id="PS50157"/>
    </source>
</evidence>
<evidence type="ECO:0000313" key="10">
    <source>
        <dbReference type="Proteomes" id="UP000654395"/>
    </source>
</evidence>
<feature type="compositionally biased region" description="Basic residues" evidence="6">
    <location>
        <begin position="638"/>
        <end position="663"/>
    </location>
</feature>
<accession>A0A852L322</accession>
<evidence type="ECO:0000256" key="5">
    <source>
        <dbReference type="SAM" id="Coils"/>
    </source>
</evidence>
<feature type="compositionally biased region" description="Basic residues" evidence="6">
    <location>
        <begin position="931"/>
        <end position="949"/>
    </location>
</feature>
<feature type="compositionally biased region" description="Basic and acidic residues" evidence="6">
    <location>
        <begin position="871"/>
        <end position="882"/>
    </location>
</feature>
<dbReference type="Proteomes" id="UP000654395">
    <property type="component" value="Unassembled WGS sequence"/>
</dbReference>
<feature type="compositionally biased region" description="Basic and acidic residues" evidence="6">
    <location>
        <begin position="699"/>
        <end position="714"/>
    </location>
</feature>
<feature type="region of interest" description="Disordered" evidence="6">
    <location>
        <begin position="314"/>
        <end position="378"/>
    </location>
</feature>
<evidence type="ECO:0000313" key="9">
    <source>
        <dbReference type="EMBL" id="NXX86271.1"/>
    </source>
</evidence>
<gene>
    <name evidence="9" type="primary">Gpatch8</name>
    <name evidence="9" type="ORF">UROIND_R01409</name>
</gene>
<keyword evidence="3" id="KW-0862">Zinc</keyword>
<feature type="region of interest" description="Disordered" evidence="6">
    <location>
        <begin position="1079"/>
        <end position="1102"/>
    </location>
</feature>
<feature type="non-terminal residue" evidence="9">
    <location>
        <position position="1"/>
    </location>
</feature>
<feature type="compositionally biased region" description="Basic and acidic residues" evidence="6">
    <location>
        <begin position="664"/>
        <end position="681"/>
    </location>
</feature>
<feature type="domain" description="C2H2-type" evidence="7">
    <location>
        <begin position="132"/>
        <end position="161"/>
    </location>
</feature>
<dbReference type="GO" id="GO:0003676">
    <property type="term" value="F:nucleic acid binding"/>
    <property type="evidence" value="ECO:0007669"/>
    <property type="project" value="InterPro"/>
</dbReference>
<keyword evidence="10" id="KW-1185">Reference proteome</keyword>
<dbReference type="OrthoDB" id="4822at2759"/>
<dbReference type="InterPro" id="IPR036236">
    <property type="entry name" value="Znf_C2H2_sf"/>
</dbReference>
<name>A0A852L322_UROIN</name>
<evidence type="ECO:0000259" key="8">
    <source>
        <dbReference type="PROSITE" id="PS50174"/>
    </source>
</evidence>
<feature type="compositionally biased region" description="Basic residues" evidence="6">
    <location>
        <begin position="682"/>
        <end position="693"/>
    </location>
</feature>
<feature type="non-terminal residue" evidence="9">
    <location>
        <position position="1431"/>
    </location>
</feature>
<feature type="region of interest" description="Disordered" evidence="6">
    <location>
        <begin position="415"/>
        <end position="524"/>
    </location>
</feature>
<evidence type="ECO:0000256" key="2">
    <source>
        <dbReference type="ARBA" id="ARBA00022771"/>
    </source>
</evidence>
<feature type="region of interest" description="Disordered" evidence="6">
    <location>
        <begin position="1160"/>
        <end position="1182"/>
    </location>
</feature>
<dbReference type="PROSITE" id="PS50174">
    <property type="entry name" value="G_PATCH"/>
    <property type="match status" value="1"/>
</dbReference>
<feature type="compositionally biased region" description="Basic and acidic residues" evidence="6">
    <location>
        <begin position="722"/>
        <end position="731"/>
    </location>
</feature>
<dbReference type="Pfam" id="PF01585">
    <property type="entry name" value="G-patch"/>
    <property type="match status" value="1"/>
</dbReference>
<proteinExistence type="predicted"/>
<feature type="compositionally biased region" description="Low complexity" evidence="6">
    <location>
        <begin position="828"/>
        <end position="843"/>
    </location>
</feature>
<feature type="compositionally biased region" description="Basic residues" evidence="6">
    <location>
        <begin position="957"/>
        <end position="971"/>
    </location>
</feature>
<evidence type="ECO:0000256" key="4">
    <source>
        <dbReference type="PROSITE-ProRule" id="PRU00042"/>
    </source>
</evidence>
<feature type="compositionally biased region" description="Basic and acidic residues" evidence="6">
    <location>
        <begin position="972"/>
        <end position="989"/>
    </location>
</feature>
<protein>
    <submittedName>
        <fullName evidence="9">GPTC8 protein</fullName>
    </submittedName>
</protein>
<keyword evidence="5" id="KW-0175">Coiled coil</keyword>
<dbReference type="GO" id="GO:0005634">
    <property type="term" value="C:nucleus"/>
    <property type="evidence" value="ECO:0007669"/>
    <property type="project" value="TreeGrafter"/>
</dbReference>
<evidence type="ECO:0000256" key="3">
    <source>
        <dbReference type="ARBA" id="ARBA00022833"/>
    </source>
</evidence>
<dbReference type="SUPFAM" id="SSF57667">
    <property type="entry name" value="beta-beta-alpha zinc fingers"/>
    <property type="match status" value="1"/>
</dbReference>
<feature type="coiled-coil region" evidence="5">
    <location>
        <begin position="87"/>
        <end position="117"/>
    </location>
</feature>
<dbReference type="PROSITE" id="PS50157">
    <property type="entry name" value="ZINC_FINGER_C2H2_2"/>
    <property type="match status" value="1"/>
</dbReference>
<feature type="region of interest" description="Disordered" evidence="6">
    <location>
        <begin position="559"/>
        <end position="1050"/>
    </location>
</feature>
<keyword evidence="2 4" id="KW-0863">Zinc-finger</keyword>
<feature type="compositionally biased region" description="Basic and acidic residues" evidence="6">
    <location>
        <begin position="559"/>
        <end position="575"/>
    </location>
</feature>
<feature type="domain" description="G-patch" evidence="8">
    <location>
        <begin position="36"/>
        <end position="82"/>
    </location>
</feature>
<evidence type="ECO:0000256" key="6">
    <source>
        <dbReference type="SAM" id="MobiDB-lite"/>
    </source>
</evidence>
<feature type="compositionally biased region" description="Basic and acidic residues" evidence="6">
    <location>
        <begin position="482"/>
        <end position="495"/>
    </location>
</feature>
<dbReference type="PROSITE" id="PS00028">
    <property type="entry name" value="ZINC_FINGER_C2H2_1"/>
    <property type="match status" value="1"/>
</dbReference>